<feature type="transmembrane region" description="Helical" evidence="1">
    <location>
        <begin position="75"/>
        <end position="96"/>
    </location>
</feature>
<dbReference type="EMBL" id="UGBW01000003">
    <property type="protein sequence ID" value="STH81418.1"/>
    <property type="molecule type" value="Genomic_DNA"/>
</dbReference>
<organism evidence="2 3">
    <name type="scientific">Escherichia coli</name>
    <dbReference type="NCBI Taxonomy" id="562"/>
    <lineage>
        <taxon>Bacteria</taxon>
        <taxon>Pseudomonadati</taxon>
        <taxon>Pseudomonadota</taxon>
        <taxon>Gammaproteobacteria</taxon>
        <taxon>Enterobacterales</taxon>
        <taxon>Enterobacteriaceae</taxon>
        <taxon>Escherichia</taxon>
    </lineage>
</organism>
<keyword evidence="1" id="KW-0472">Membrane</keyword>
<keyword evidence="1" id="KW-0812">Transmembrane</keyword>
<accession>A0A376PRE1</accession>
<protein>
    <submittedName>
        <fullName evidence="2">Uncharacterized protein</fullName>
    </submittedName>
</protein>
<keyword evidence="1" id="KW-1133">Transmembrane helix</keyword>
<sequence>MMLSAHLFPFGLPALLYREPWIRSDLSDVGLTCYTSVFYNFVRLRQVYYSFTYKVVSAVYAAFGTPQYSSPRFNIAYAILMFLFASATTAILLLRLSATDCSQRLRLSVFPALNLSTAGGAVDYQRSLVTVAPFAYMTQPLFSAAGMLSRNQPNKG</sequence>
<dbReference type="Proteomes" id="UP000255093">
    <property type="component" value="Unassembled WGS sequence"/>
</dbReference>
<proteinExistence type="predicted"/>
<gene>
    <name evidence="2" type="ORF">NCTC8621_01344</name>
</gene>
<evidence type="ECO:0000256" key="1">
    <source>
        <dbReference type="SAM" id="Phobius"/>
    </source>
</evidence>
<reference evidence="2 3" key="1">
    <citation type="submission" date="2018-06" db="EMBL/GenBank/DDBJ databases">
        <authorList>
            <consortium name="Pathogen Informatics"/>
            <person name="Doyle S."/>
        </authorList>
    </citation>
    <scope>NUCLEOTIDE SEQUENCE [LARGE SCALE GENOMIC DNA]</scope>
    <source>
        <strain evidence="2 3">NCTC8621</strain>
    </source>
</reference>
<dbReference type="AlphaFoldDB" id="A0A376PRE1"/>
<evidence type="ECO:0000313" key="3">
    <source>
        <dbReference type="Proteomes" id="UP000255093"/>
    </source>
</evidence>
<name>A0A376PRE1_ECOLX</name>
<evidence type="ECO:0000313" key="2">
    <source>
        <dbReference type="EMBL" id="STH81418.1"/>
    </source>
</evidence>